<comment type="caution">
    <text evidence="1">The sequence shown here is derived from an EMBL/GenBank/DDBJ whole genome shotgun (WGS) entry which is preliminary data.</text>
</comment>
<dbReference type="Proteomes" id="UP001586593">
    <property type="component" value="Unassembled WGS sequence"/>
</dbReference>
<sequence length="112" mass="11266">MKLAPLTAVTAATGIVSAGPVVQKRAVNTCAAGIVADPASPFGAQLFFHIPPDCISCGGQAIPCIGACILDGILHSYCVTCSGGVGDIIKECIQCIVDFTNNTVIPPSLPPA</sequence>
<evidence type="ECO:0000313" key="2">
    <source>
        <dbReference type="Proteomes" id="UP001586593"/>
    </source>
</evidence>
<organism evidence="1 2">
    <name type="scientific">Phialemonium thermophilum</name>
    <dbReference type="NCBI Taxonomy" id="223376"/>
    <lineage>
        <taxon>Eukaryota</taxon>
        <taxon>Fungi</taxon>
        <taxon>Dikarya</taxon>
        <taxon>Ascomycota</taxon>
        <taxon>Pezizomycotina</taxon>
        <taxon>Sordariomycetes</taxon>
        <taxon>Sordariomycetidae</taxon>
        <taxon>Cephalothecales</taxon>
        <taxon>Cephalothecaceae</taxon>
        <taxon>Phialemonium</taxon>
    </lineage>
</organism>
<keyword evidence="2" id="KW-1185">Reference proteome</keyword>
<name>A0ABR3X2P6_9PEZI</name>
<proteinExistence type="predicted"/>
<reference evidence="1 2" key="1">
    <citation type="journal article" date="2024" name="Commun. Biol.">
        <title>Comparative genomic analysis of thermophilic fungi reveals convergent evolutionary adaptations and gene losses.</title>
        <authorList>
            <person name="Steindorff A.S."/>
            <person name="Aguilar-Pontes M.V."/>
            <person name="Robinson A.J."/>
            <person name="Andreopoulos B."/>
            <person name="LaButti K."/>
            <person name="Kuo A."/>
            <person name="Mondo S."/>
            <person name="Riley R."/>
            <person name="Otillar R."/>
            <person name="Haridas S."/>
            <person name="Lipzen A."/>
            <person name="Grimwood J."/>
            <person name="Schmutz J."/>
            <person name="Clum A."/>
            <person name="Reid I.D."/>
            <person name="Moisan M.C."/>
            <person name="Butler G."/>
            <person name="Nguyen T.T.M."/>
            <person name="Dewar K."/>
            <person name="Conant G."/>
            <person name="Drula E."/>
            <person name="Henrissat B."/>
            <person name="Hansel C."/>
            <person name="Singer S."/>
            <person name="Hutchinson M.I."/>
            <person name="de Vries R.P."/>
            <person name="Natvig D.O."/>
            <person name="Powell A.J."/>
            <person name="Tsang A."/>
            <person name="Grigoriev I.V."/>
        </authorList>
    </citation>
    <scope>NUCLEOTIDE SEQUENCE [LARGE SCALE GENOMIC DNA]</scope>
    <source>
        <strain evidence="1 2">ATCC 24622</strain>
    </source>
</reference>
<gene>
    <name evidence="1" type="ORF">VTK73DRAFT_2839</name>
</gene>
<protein>
    <submittedName>
        <fullName evidence="1">Uncharacterized protein</fullName>
    </submittedName>
</protein>
<accession>A0ABR3X2P6</accession>
<evidence type="ECO:0000313" key="1">
    <source>
        <dbReference type="EMBL" id="KAL1869996.1"/>
    </source>
</evidence>
<dbReference type="EMBL" id="JAZHXJ010000183">
    <property type="protein sequence ID" value="KAL1869996.1"/>
    <property type="molecule type" value="Genomic_DNA"/>
</dbReference>